<keyword evidence="2" id="KW-1185">Reference proteome</keyword>
<evidence type="ECO:0000313" key="2">
    <source>
        <dbReference type="Proteomes" id="UP000215914"/>
    </source>
</evidence>
<evidence type="ECO:0000313" key="1">
    <source>
        <dbReference type="EMBL" id="KAF5763790.1"/>
    </source>
</evidence>
<sequence length="40" mass="4859">MWDRLSTILTVIKKGTMVIKKNPKERCNSVRIQRRECRNR</sequence>
<reference evidence="1" key="2">
    <citation type="submission" date="2020-06" db="EMBL/GenBank/DDBJ databases">
        <title>Helianthus annuus Genome sequencing and assembly Release 2.</title>
        <authorList>
            <person name="Gouzy J."/>
            <person name="Langlade N."/>
            <person name="Munos S."/>
        </authorList>
    </citation>
    <scope>NUCLEOTIDE SEQUENCE</scope>
    <source>
        <tissue evidence="1">Leaves</tissue>
    </source>
</reference>
<organism evidence="1 2">
    <name type="scientific">Helianthus annuus</name>
    <name type="common">Common sunflower</name>
    <dbReference type="NCBI Taxonomy" id="4232"/>
    <lineage>
        <taxon>Eukaryota</taxon>
        <taxon>Viridiplantae</taxon>
        <taxon>Streptophyta</taxon>
        <taxon>Embryophyta</taxon>
        <taxon>Tracheophyta</taxon>
        <taxon>Spermatophyta</taxon>
        <taxon>Magnoliopsida</taxon>
        <taxon>eudicotyledons</taxon>
        <taxon>Gunneridae</taxon>
        <taxon>Pentapetalae</taxon>
        <taxon>asterids</taxon>
        <taxon>campanulids</taxon>
        <taxon>Asterales</taxon>
        <taxon>Asteraceae</taxon>
        <taxon>Asteroideae</taxon>
        <taxon>Heliantheae alliance</taxon>
        <taxon>Heliantheae</taxon>
        <taxon>Helianthus</taxon>
    </lineage>
</organism>
<proteinExistence type="predicted"/>
<dbReference type="Proteomes" id="UP000215914">
    <property type="component" value="Unassembled WGS sequence"/>
</dbReference>
<name>A0A9K3DZ30_HELAN</name>
<dbReference type="AlphaFoldDB" id="A0A9K3DZ30"/>
<protein>
    <submittedName>
        <fullName evidence="1">Uncharacterized protein</fullName>
    </submittedName>
</protein>
<dbReference type="EMBL" id="MNCJ02000330">
    <property type="protein sequence ID" value="KAF5763790.1"/>
    <property type="molecule type" value="Genomic_DNA"/>
</dbReference>
<reference evidence="1" key="1">
    <citation type="journal article" date="2017" name="Nature">
        <title>The sunflower genome provides insights into oil metabolism, flowering and Asterid evolution.</title>
        <authorList>
            <person name="Badouin H."/>
            <person name="Gouzy J."/>
            <person name="Grassa C.J."/>
            <person name="Murat F."/>
            <person name="Staton S.E."/>
            <person name="Cottret L."/>
            <person name="Lelandais-Briere C."/>
            <person name="Owens G.L."/>
            <person name="Carrere S."/>
            <person name="Mayjonade B."/>
            <person name="Legrand L."/>
            <person name="Gill N."/>
            <person name="Kane N.C."/>
            <person name="Bowers J.E."/>
            <person name="Hubner S."/>
            <person name="Bellec A."/>
            <person name="Berard A."/>
            <person name="Berges H."/>
            <person name="Blanchet N."/>
            <person name="Boniface M.C."/>
            <person name="Brunel D."/>
            <person name="Catrice O."/>
            <person name="Chaidir N."/>
            <person name="Claudel C."/>
            <person name="Donnadieu C."/>
            <person name="Faraut T."/>
            <person name="Fievet G."/>
            <person name="Helmstetter N."/>
            <person name="King M."/>
            <person name="Knapp S.J."/>
            <person name="Lai Z."/>
            <person name="Le Paslier M.C."/>
            <person name="Lippi Y."/>
            <person name="Lorenzon L."/>
            <person name="Mandel J.R."/>
            <person name="Marage G."/>
            <person name="Marchand G."/>
            <person name="Marquand E."/>
            <person name="Bret-Mestries E."/>
            <person name="Morien E."/>
            <person name="Nambeesan S."/>
            <person name="Nguyen T."/>
            <person name="Pegot-Espagnet P."/>
            <person name="Pouilly N."/>
            <person name="Raftis F."/>
            <person name="Sallet E."/>
            <person name="Schiex T."/>
            <person name="Thomas J."/>
            <person name="Vandecasteele C."/>
            <person name="Vares D."/>
            <person name="Vear F."/>
            <person name="Vautrin S."/>
            <person name="Crespi M."/>
            <person name="Mangin B."/>
            <person name="Burke J.M."/>
            <person name="Salse J."/>
            <person name="Munos S."/>
            <person name="Vincourt P."/>
            <person name="Rieseberg L.H."/>
            <person name="Langlade N.B."/>
        </authorList>
    </citation>
    <scope>NUCLEOTIDE SEQUENCE</scope>
    <source>
        <tissue evidence="1">Leaves</tissue>
    </source>
</reference>
<gene>
    <name evidence="1" type="ORF">HanXRQr2_Chr15g0684511</name>
</gene>
<dbReference type="Gramene" id="mRNA:HanXRQr2_Chr15g0684511">
    <property type="protein sequence ID" value="mRNA:HanXRQr2_Chr15g0684511"/>
    <property type="gene ID" value="HanXRQr2_Chr15g0684511"/>
</dbReference>
<comment type="caution">
    <text evidence="1">The sequence shown here is derived from an EMBL/GenBank/DDBJ whole genome shotgun (WGS) entry which is preliminary data.</text>
</comment>
<accession>A0A9K3DZ30</accession>